<sequence>MLDFGDDEDGCGCVCRFVDDTLRLDASDCPGDGELATESDCRATAVGALRDRDADLVVVRTAGLERRYETAMPLLVAAGRFVARAGFHDEALADRALVDPLDAARLAAGRAGPVATIAAETGFTECASAAEGYETLFRPQVAPAIATERVVARPPHDARLRERYELDTGATVRLYDAPDADLLTYHLTPVELTLEEAATTALDAAAERLVSDALAGQRAAGRAVRAVASEDQPVETLTGVLDKHTRGLGVLSDIFADAAVSDVFASAPVEKSPVRLERDGRTVRSNVVLTPQTADALASQFRRESGRAFSRASPTLDASVTVAGRSVRVAGVTDPVSDGTGFTFRADSRDRFRLADLVANDTLTPSVAGLLSVAVERSASILVAGGRGVGKTTLLGALLGELAPGTRTVVVEDTPELPVGSLRASGRDCQRLHVERDGTGVGPTEALRTALRLGEGAIAVGEVRGEEAVALYEAMRVGADGTTLGTIHGESPETVRERVTTDLGVAPTAFADTDLVVTLDRSDGRRVADVSEVVGRDSPAFARLFDPTKTGRVDRGNSAVVASLARPGETYGDVREAVDTRAAAFR</sequence>
<keyword evidence="4" id="KW-1185">Reference proteome</keyword>
<dbReference type="AlphaFoldDB" id="A0A5N5U841"/>
<comment type="similarity">
    <text evidence="1">Belongs to the GSP E family.</text>
</comment>
<dbReference type="InterPro" id="IPR001482">
    <property type="entry name" value="T2SS/T4SS_dom"/>
</dbReference>
<evidence type="ECO:0000256" key="1">
    <source>
        <dbReference type="ARBA" id="ARBA00006611"/>
    </source>
</evidence>
<dbReference type="PANTHER" id="PTHR30486:SF6">
    <property type="entry name" value="TYPE IV PILUS RETRACTATION ATPASE PILT"/>
    <property type="match status" value="1"/>
</dbReference>
<dbReference type="GO" id="GO:0016887">
    <property type="term" value="F:ATP hydrolysis activity"/>
    <property type="evidence" value="ECO:0007669"/>
    <property type="project" value="InterPro"/>
</dbReference>
<proteinExistence type="inferred from homology"/>
<comment type="caution">
    <text evidence="3">The sequence shown here is derived from an EMBL/GenBank/DDBJ whole genome shotgun (WGS) entry which is preliminary data.</text>
</comment>
<feature type="domain" description="Bacterial type II secretion system protein E" evidence="2">
    <location>
        <begin position="253"/>
        <end position="513"/>
    </location>
</feature>
<protein>
    <submittedName>
        <fullName evidence="3">Type II secretion protein</fullName>
    </submittedName>
</protein>
<accession>A0A5N5U841</accession>
<evidence type="ECO:0000313" key="3">
    <source>
        <dbReference type="EMBL" id="KAB7514783.1"/>
    </source>
</evidence>
<reference evidence="3 4" key="1">
    <citation type="submission" date="2019-10" db="EMBL/GenBank/DDBJ databases">
        <title>Unraveling microbial dark matter from salterns through culturing: the case of the genus Halosegnis.</title>
        <authorList>
            <person name="Duran-Viseras A."/>
            <person name="Andrei A.-S."/>
            <person name="Vera-Gargallo B."/>
            <person name="Ghai R."/>
            <person name="Sanchez-Porro C."/>
            <person name="Ventosa A."/>
        </authorList>
    </citation>
    <scope>NUCLEOTIDE SEQUENCE [LARGE SCALE GENOMIC DNA]</scope>
    <source>
        <strain evidence="3 4">F18-79</strain>
    </source>
</reference>
<dbReference type="InterPro" id="IPR050921">
    <property type="entry name" value="T4SS_GSP_E_ATPase"/>
</dbReference>
<name>A0A5N5U841_9EURY</name>
<evidence type="ECO:0000259" key="2">
    <source>
        <dbReference type="Pfam" id="PF00437"/>
    </source>
</evidence>
<dbReference type="RefSeq" id="WP_152133985.1">
    <property type="nucleotide sequence ID" value="NZ_QKKZ01000002.1"/>
</dbReference>
<dbReference type="Pfam" id="PF00437">
    <property type="entry name" value="T2SSE"/>
    <property type="match status" value="1"/>
</dbReference>
<dbReference type="PANTHER" id="PTHR30486">
    <property type="entry name" value="TWITCHING MOTILITY PROTEIN PILT"/>
    <property type="match status" value="1"/>
</dbReference>
<dbReference type="Proteomes" id="UP000326865">
    <property type="component" value="Unassembled WGS sequence"/>
</dbReference>
<evidence type="ECO:0000313" key="4">
    <source>
        <dbReference type="Proteomes" id="UP000326865"/>
    </source>
</evidence>
<dbReference type="SUPFAM" id="SSF52540">
    <property type="entry name" value="P-loop containing nucleoside triphosphate hydrolases"/>
    <property type="match status" value="1"/>
</dbReference>
<dbReference type="Gene3D" id="3.30.450.380">
    <property type="match status" value="1"/>
</dbReference>
<dbReference type="Gene3D" id="3.40.50.300">
    <property type="entry name" value="P-loop containing nucleotide triphosphate hydrolases"/>
    <property type="match status" value="1"/>
</dbReference>
<organism evidence="3 4">
    <name type="scientific">Halosegnis rubeus</name>
    <dbReference type="NCBI Taxonomy" id="2212850"/>
    <lineage>
        <taxon>Archaea</taxon>
        <taxon>Methanobacteriati</taxon>
        <taxon>Methanobacteriota</taxon>
        <taxon>Stenosarchaea group</taxon>
        <taxon>Halobacteria</taxon>
        <taxon>Halobacteriales</taxon>
        <taxon>Natronomonadaceae</taxon>
        <taxon>Halosegnis</taxon>
    </lineage>
</organism>
<gene>
    <name evidence="3" type="ORF">DM867_06635</name>
</gene>
<dbReference type="EMBL" id="QKKZ01000002">
    <property type="protein sequence ID" value="KAB7514783.1"/>
    <property type="molecule type" value="Genomic_DNA"/>
</dbReference>
<dbReference type="InterPro" id="IPR027417">
    <property type="entry name" value="P-loop_NTPase"/>
</dbReference>